<organism evidence="1 2">
    <name type="scientific">Kibdelosporangium lantanae</name>
    <dbReference type="NCBI Taxonomy" id="1497396"/>
    <lineage>
        <taxon>Bacteria</taxon>
        <taxon>Bacillati</taxon>
        <taxon>Actinomycetota</taxon>
        <taxon>Actinomycetes</taxon>
        <taxon>Pseudonocardiales</taxon>
        <taxon>Pseudonocardiaceae</taxon>
        <taxon>Kibdelosporangium</taxon>
    </lineage>
</organism>
<comment type="caution">
    <text evidence="1">The sequence shown here is derived from an EMBL/GenBank/DDBJ whole genome shotgun (WGS) entry which is preliminary data.</text>
</comment>
<proteinExistence type="predicted"/>
<gene>
    <name evidence="1" type="ORF">ACFQ1S_05380</name>
</gene>
<evidence type="ECO:0000313" key="1">
    <source>
        <dbReference type="EMBL" id="MFD1045062.1"/>
    </source>
</evidence>
<dbReference type="Proteomes" id="UP001597045">
    <property type="component" value="Unassembled WGS sequence"/>
</dbReference>
<feature type="non-terminal residue" evidence="1">
    <location>
        <position position="220"/>
    </location>
</feature>
<reference evidence="2" key="1">
    <citation type="journal article" date="2019" name="Int. J. Syst. Evol. Microbiol.">
        <title>The Global Catalogue of Microorganisms (GCM) 10K type strain sequencing project: providing services to taxonomists for standard genome sequencing and annotation.</title>
        <authorList>
            <consortium name="The Broad Institute Genomics Platform"/>
            <consortium name="The Broad Institute Genome Sequencing Center for Infectious Disease"/>
            <person name="Wu L."/>
            <person name="Ma J."/>
        </authorList>
    </citation>
    <scope>NUCLEOTIDE SEQUENCE [LARGE SCALE GENOMIC DNA]</scope>
    <source>
        <strain evidence="2">JCM 31486</strain>
    </source>
</reference>
<keyword evidence="2" id="KW-1185">Reference proteome</keyword>
<dbReference type="EMBL" id="JBHTIS010000195">
    <property type="protein sequence ID" value="MFD1045062.1"/>
    <property type="molecule type" value="Genomic_DNA"/>
</dbReference>
<name>A0ABW3M342_9PSEU</name>
<evidence type="ECO:0000313" key="2">
    <source>
        <dbReference type="Proteomes" id="UP001597045"/>
    </source>
</evidence>
<protein>
    <submittedName>
        <fullName evidence="1">Uncharacterized protein</fullName>
    </submittedName>
</protein>
<sequence>MDVRDTATRTIDDEPALTDEERAALAGVPFAAPASPEVAAIKQSRLTAEDDLSHQIEQHKKDRGSHEQMILVTIRAYRNVDERTGRELDETIESLPALLDLHTQLVTDDLPRAKHKWLRKVDQEMNTQLRSLLVQIDEDGRQIRRGLHPINSVLQGVPFREGSVLTIETVDRPSTDLKEFRDLITRYTSNTLLQDVSRDADEIEAAFVRLRKGLARLDDP</sequence>
<accession>A0ABW3M342</accession>